<evidence type="ECO:0000256" key="1">
    <source>
        <dbReference type="SAM" id="MobiDB-lite"/>
    </source>
</evidence>
<feature type="compositionally biased region" description="Low complexity" evidence="1">
    <location>
        <begin position="67"/>
        <end position="89"/>
    </location>
</feature>
<dbReference type="WormBase" id="W03D8.14">
    <property type="protein sequence ID" value="CE50055"/>
    <property type="gene ID" value="WBGene00255550"/>
</dbReference>
<dbReference type="AlphaFoldDB" id="A0A078BQM5"/>
<evidence type="ECO:0000313" key="4">
    <source>
        <dbReference type="Proteomes" id="UP000001940"/>
    </source>
</evidence>
<sequence length="145" mass="15395">MASIIRFNILLLLLPFAFCSTTTTEEPDGSNSTEGATTVAGTTVEFTTENTTVIGTTVADTTTLKTTTASTSTAGPTKSSTKTKTTVTARPETKPEARTTTGIQLSRNDIPIDCSDADLCFNENVFGSASNTNFLLSCTFLLIFW</sequence>
<organism evidence="3 4">
    <name type="scientific">Caenorhabditis elegans</name>
    <dbReference type="NCBI Taxonomy" id="6239"/>
    <lineage>
        <taxon>Eukaryota</taxon>
        <taxon>Metazoa</taxon>
        <taxon>Ecdysozoa</taxon>
        <taxon>Nematoda</taxon>
        <taxon>Chromadorea</taxon>
        <taxon>Rhabditida</taxon>
        <taxon>Rhabditina</taxon>
        <taxon>Rhabditomorpha</taxon>
        <taxon>Rhabditoidea</taxon>
        <taxon>Rhabditidae</taxon>
        <taxon>Peloderinae</taxon>
        <taxon>Caenorhabditis</taxon>
    </lineage>
</organism>
<evidence type="ECO:0000313" key="3">
    <source>
        <dbReference type="EMBL" id="CDX47482.1"/>
    </source>
</evidence>
<dbReference type="Proteomes" id="UP000001940">
    <property type="component" value="Chromosome I"/>
</dbReference>
<proteinExistence type="predicted"/>
<dbReference type="AGR" id="WB:WBGene00255550"/>
<dbReference type="RefSeq" id="NP_001293385.1">
    <property type="nucleotide sequence ID" value="NM_001306456.1"/>
</dbReference>
<feature type="chain" id="PRO_5001730236" evidence="2">
    <location>
        <begin position="20"/>
        <end position="145"/>
    </location>
</feature>
<keyword evidence="2" id="KW-0732">Signal</keyword>
<name>A0A078BQM5_CAEEL</name>
<protein>
    <submittedName>
        <fullName evidence="3">Uncharacterized protein</fullName>
    </submittedName>
</protein>
<dbReference type="EMBL" id="BX284601">
    <property type="protein sequence ID" value="CDX47482.1"/>
    <property type="molecule type" value="Genomic_DNA"/>
</dbReference>
<keyword evidence="4" id="KW-1185">Reference proteome</keyword>
<accession>A0A078BQM5</accession>
<evidence type="ECO:0000256" key="2">
    <source>
        <dbReference type="SAM" id="SignalP"/>
    </source>
</evidence>
<dbReference type="GeneID" id="24104985"/>
<dbReference type="CTD" id="24104985"/>
<dbReference type="Bgee" id="WBGene00255550">
    <property type="expression patterns" value="Expressed in material anatomical entity and 2 other cell types or tissues"/>
</dbReference>
<dbReference type="InParanoid" id="A0A078BQM5"/>
<feature type="signal peptide" evidence="2">
    <location>
        <begin position="1"/>
        <end position="19"/>
    </location>
</feature>
<evidence type="ECO:0000313" key="5">
    <source>
        <dbReference type="WormBase" id="W03D8.14"/>
    </source>
</evidence>
<reference evidence="3 4" key="1">
    <citation type="journal article" date="1998" name="Science">
        <title>Genome sequence of the nematode C. elegans: a platform for investigating biology.</title>
        <authorList>
            <consortium name="The C. elegans sequencing consortium"/>
            <person name="Sulson J.E."/>
            <person name="Waterston R."/>
        </authorList>
    </citation>
    <scope>NUCLEOTIDE SEQUENCE [LARGE SCALE GENOMIC DNA]</scope>
    <source>
        <strain evidence="3 4">Bristol N2</strain>
    </source>
</reference>
<gene>
    <name evidence="3" type="ORF">CELE_W03D8.14</name>
    <name evidence="3 5" type="ORF">W03D8.14</name>
</gene>
<feature type="region of interest" description="Disordered" evidence="1">
    <location>
        <begin position="67"/>
        <end position="100"/>
    </location>
</feature>
<dbReference type="KEGG" id="cel:CELE_W03D8.14"/>